<feature type="domain" description="NAD-dependent epimerase/dehydratase" evidence="1">
    <location>
        <begin position="5"/>
        <end position="198"/>
    </location>
</feature>
<dbReference type="AlphaFoldDB" id="A0A075V8G3"/>
<dbReference type="PANTHER" id="PTHR48079">
    <property type="entry name" value="PROTEIN YEEZ"/>
    <property type="match status" value="1"/>
</dbReference>
<protein>
    <submittedName>
        <fullName evidence="2">Putative reductase</fullName>
    </submittedName>
</protein>
<dbReference type="InterPro" id="IPR036291">
    <property type="entry name" value="NAD(P)-bd_dom_sf"/>
</dbReference>
<dbReference type="EMBL" id="CP008953">
    <property type="protein sequence ID" value="AIG79130.1"/>
    <property type="molecule type" value="Genomic_DNA"/>
</dbReference>
<dbReference type="InterPro" id="IPR051783">
    <property type="entry name" value="NAD(P)-dependent_oxidoreduct"/>
</dbReference>
<dbReference type="Pfam" id="PF01370">
    <property type="entry name" value="Epimerase"/>
    <property type="match status" value="1"/>
</dbReference>
<dbReference type="Gene3D" id="3.40.50.720">
    <property type="entry name" value="NAD(P)-binding Rossmann-like Domain"/>
    <property type="match status" value="1"/>
</dbReference>
<dbReference type="RefSeq" id="WP_038518026.1">
    <property type="nucleotide sequence ID" value="NZ_CP008953.1"/>
</dbReference>
<organism evidence="2 3">
    <name type="scientific">Amycolatopsis japonica</name>
    <dbReference type="NCBI Taxonomy" id="208439"/>
    <lineage>
        <taxon>Bacteria</taxon>
        <taxon>Bacillati</taxon>
        <taxon>Actinomycetota</taxon>
        <taxon>Actinomycetes</taxon>
        <taxon>Pseudonocardiales</taxon>
        <taxon>Pseudonocardiaceae</taxon>
        <taxon>Amycolatopsis</taxon>
        <taxon>Amycolatopsis japonica group</taxon>
    </lineage>
</organism>
<evidence type="ECO:0000259" key="1">
    <source>
        <dbReference type="Pfam" id="PF01370"/>
    </source>
</evidence>
<dbReference type="GO" id="GO:0004029">
    <property type="term" value="F:aldehyde dehydrogenase (NAD+) activity"/>
    <property type="evidence" value="ECO:0007669"/>
    <property type="project" value="TreeGrafter"/>
</dbReference>
<keyword evidence="3" id="KW-1185">Reference proteome</keyword>
<dbReference type="SUPFAM" id="SSF51735">
    <property type="entry name" value="NAD(P)-binding Rossmann-fold domains"/>
    <property type="match status" value="1"/>
</dbReference>
<evidence type="ECO:0000313" key="3">
    <source>
        <dbReference type="Proteomes" id="UP000028492"/>
    </source>
</evidence>
<proteinExistence type="predicted"/>
<dbReference type="InterPro" id="IPR001509">
    <property type="entry name" value="Epimerase_deHydtase"/>
</dbReference>
<evidence type="ECO:0000313" key="2">
    <source>
        <dbReference type="EMBL" id="AIG79130.1"/>
    </source>
</evidence>
<dbReference type="eggNOG" id="COG0451">
    <property type="taxonomic scope" value="Bacteria"/>
</dbReference>
<dbReference type="STRING" id="208439.AJAP_31540"/>
<dbReference type="HOGENOM" id="CLU_801458_0_0_11"/>
<reference evidence="2 3" key="1">
    <citation type="journal article" date="2014" name="J. Biotechnol.">
        <title>Complete genome sequence of the actinobacterium Amycolatopsis japonica MG417-CF17(T) (=DSM 44213T) producing (S,S)-N,N'-ethylenediaminedisuccinic acid.</title>
        <authorList>
            <person name="Stegmann E."/>
            <person name="Albersmeier A."/>
            <person name="Spohn M."/>
            <person name="Gert H."/>
            <person name="Weber T."/>
            <person name="Wohlleben W."/>
            <person name="Kalinowski J."/>
            <person name="Ruckert C."/>
        </authorList>
    </citation>
    <scope>NUCLEOTIDE SEQUENCE [LARGE SCALE GENOMIC DNA]</scope>
    <source>
        <strain evidence="3">MG417-CF17 (DSM 44213)</strain>
    </source>
</reference>
<sequence>MSHAVVLGGTGLIGRAAARRLLARGWEVTVAGRDSSRMPEDIAVAGGRFVAGDRGEPGSLAAALGAGADLVVDCLCFTAAHARDLLPLLDDVGSTVMISSKAVYVDAAGNHVNSAAAPAFDGPIHESQPTMSPREDIDYRTRDGYGANKVAAEHALLDSGYPVTVLRPSKVHGEGAAKPGEWVFVKRVADRREVLLLSRGGRGVDQPSAAENIAALIETAAGNPGRRVLNAADPDAPDALGISRIVANHLGHRWEEVLLDDHAPAGLGRHPWDRLPGIRLDMSAAGRLGYLPVGDYVTTVTAELDWLGSTDRLPADFDHDYFAPMFDYAAEDAYLAER</sequence>
<accession>A0A075V8G3</accession>
<dbReference type="Proteomes" id="UP000028492">
    <property type="component" value="Chromosome"/>
</dbReference>
<gene>
    <name evidence="2" type="ORF">AJAP_31540</name>
</gene>
<name>A0A075V8G3_9PSEU</name>
<dbReference type="GO" id="GO:0005737">
    <property type="term" value="C:cytoplasm"/>
    <property type="evidence" value="ECO:0007669"/>
    <property type="project" value="TreeGrafter"/>
</dbReference>
<dbReference type="PANTHER" id="PTHR48079:SF6">
    <property type="entry name" value="NAD(P)-BINDING DOMAIN-CONTAINING PROTEIN-RELATED"/>
    <property type="match status" value="1"/>
</dbReference>
<dbReference type="KEGG" id="aja:AJAP_31540"/>